<dbReference type="EC" id="6.3.3.2" evidence="5"/>
<keyword evidence="5" id="KW-0479">Metal-binding</keyword>
<dbReference type="PIRSF" id="PIRSF006806">
    <property type="entry name" value="FTHF_cligase"/>
    <property type="match status" value="1"/>
</dbReference>
<dbReference type="GO" id="GO:0046872">
    <property type="term" value="F:metal ion binding"/>
    <property type="evidence" value="ECO:0007669"/>
    <property type="project" value="UniProtKB-KW"/>
</dbReference>
<keyword evidence="3 4" id="KW-0067">ATP-binding</keyword>
<keyword evidence="7" id="KW-1185">Reference proteome</keyword>
<proteinExistence type="inferred from homology"/>
<evidence type="ECO:0000313" key="7">
    <source>
        <dbReference type="Proteomes" id="UP001156690"/>
    </source>
</evidence>
<dbReference type="GO" id="GO:0005524">
    <property type="term" value="F:ATP binding"/>
    <property type="evidence" value="ECO:0007669"/>
    <property type="project" value="UniProtKB-KW"/>
</dbReference>
<sequence>MLTQLKKHSAATDANTVALYLAVDGELDLTPVIEWYWNMGKKVCLPVLHPFSNGHLLFLEYTPKTDMIANQYKIAEPKLKMSQIVPVNEIDIIYTPLVAFDDQGQRLGMGGGYYDRTLASWEATSGNQAIGLAHDCQQVPLLPVEAWDIPLQTIVTPSKTWQWDTKPR</sequence>
<keyword evidence="5" id="KW-0460">Magnesium</keyword>
<feature type="binding site" evidence="4">
    <location>
        <position position="21"/>
    </location>
    <ligand>
        <name>substrate</name>
    </ligand>
</feature>
<comment type="catalytic activity">
    <reaction evidence="5">
        <text>(6S)-5-formyl-5,6,7,8-tetrahydrofolate + ATP = (6R)-5,10-methenyltetrahydrofolate + ADP + phosphate</text>
        <dbReference type="Rhea" id="RHEA:10488"/>
        <dbReference type="ChEBI" id="CHEBI:30616"/>
        <dbReference type="ChEBI" id="CHEBI:43474"/>
        <dbReference type="ChEBI" id="CHEBI:57455"/>
        <dbReference type="ChEBI" id="CHEBI:57457"/>
        <dbReference type="ChEBI" id="CHEBI:456216"/>
        <dbReference type="EC" id="6.3.3.2"/>
    </reaction>
</comment>
<dbReference type="PANTHER" id="PTHR23407">
    <property type="entry name" value="ATPASE INHIBITOR/5-FORMYLTETRAHYDROFOLATE CYCLO-LIGASE"/>
    <property type="match status" value="1"/>
</dbReference>
<comment type="cofactor">
    <cofactor evidence="5">
        <name>Mg(2+)</name>
        <dbReference type="ChEBI" id="CHEBI:18420"/>
    </cofactor>
</comment>
<dbReference type="InterPro" id="IPR024185">
    <property type="entry name" value="FTHF_cligase-like_sf"/>
</dbReference>
<evidence type="ECO:0000256" key="4">
    <source>
        <dbReference type="PIRSR" id="PIRSR006806-1"/>
    </source>
</evidence>
<dbReference type="PANTHER" id="PTHR23407:SF1">
    <property type="entry name" value="5-FORMYLTETRAHYDROFOLATE CYCLO-LIGASE"/>
    <property type="match status" value="1"/>
</dbReference>
<dbReference type="EMBL" id="BSNX01000039">
    <property type="protein sequence ID" value="GLQ73755.1"/>
    <property type="molecule type" value="Genomic_DNA"/>
</dbReference>
<dbReference type="NCBIfam" id="TIGR02727">
    <property type="entry name" value="MTHFS_bact"/>
    <property type="match status" value="1"/>
</dbReference>
<dbReference type="InterPro" id="IPR037171">
    <property type="entry name" value="NagB/RpiA_transferase-like"/>
</dbReference>
<evidence type="ECO:0000256" key="2">
    <source>
        <dbReference type="ARBA" id="ARBA00022741"/>
    </source>
</evidence>
<dbReference type="Proteomes" id="UP001156690">
    <property type="component" value="Unassembled WGS sequence"/>
</dbReference>
<dbReference type="AlphaFoldDB" id="A0AAV5NST6"/>
<feature type="binding site" evidence="4">
    <location>
        <begin position="106"/>
        <end position="114"/>
    </location>
    <ligand>
        <name>ATP</name>
        <dbReference type="ChEBI" id="CHEBI:30616"/>
    </ligand>
</feature>
<dbReference type="InterPro" id="IPR002698">
    <property type="entry name" value="FTHF_cligase"/>
</dbReference>
<comment type="similarity">
    <text evidence="1 5">Belongs to the 5-formyltetrahydrofolate cyclo-ligase family.</text>
</comment>
<organism evidence="6 7">
    <name type="scientific">Vibrio penaeicida</name>
    <dbReference type="NCBI Taxonomy" id="104609"/>
    <lineage>
        <taxon>Bacteria</taxon>
        <taxon>Pseudomonadati</taxon>
        <taxon>Pseudomonadota</taxon>
        <taxon>Gammaproteobacteria</taxon>
        <taxon>Vibrionales</taxon>
        <taxon>Vibrionaceae</taxon>
        <taxon>Vibrio</taxon>
    </lineage>
</organism>
<feature type="binding site" evidence="4">
    <location>
        <position position="26"/>
    </location>
    <ligand>
        <name>substrate</name>
    </ligand>
</feature>
<accession>A0AAV5NST6</accession>
<evidence type="ECO:0000256" key="1">
    <source>
        <dbReference type="ARBA" id="ARBA00010638"/>
    </source>
</evidence>
<dbReference type="Gene3D" id="3.40.50.10420">
    <property type="entry name" value="NagB/RpiA/CoA transferase-like"/>
    <property type="match status" value="1"/>
</dbReference>
<dbReference type="SUPFAM" id="SSF100950">
    <property type="entry name" value="NagB/RpiA/CoA transferase-like"/>
    <property type="match status" value="1"/>
</dbReference>
<dbReference type="Pfam" id="PF01812">
    <property type="entry name" value="5-FTHF_cyc-lig"/>
    <property type="match status" value="1"/>
</dbReference>
<evidence type="ECO:0000313" key="6">
    <source>
        <dbReference type="EMBL" id="GLQ73755.1"/>
    </source>
</evidence>
<dbReference type="GO" id="GO:0035999">
    <property type="term" value="P:tetrahydrofolate interconversion"/>
    <property type="evidence" value="ECO:0007669"/>
    <property type="project" value="TreeGrafter"/>
</dbReference>
<dbReference type="GO" id="GO:0030272">
    <property type="term" value="F:5-formyltetrahydrofolate cyclo-ligase activity"/>
    <property type="evidence" value="ECO:0007669"/>
    <property type="project" value="UniProtKB-EC"/>
</dbReference>
<name>A0AAV5NST6_9VIBR</name>
<evidence type="ECO:0000256" key="5">
    <source>
        <dbReference type="RuleBase" id="RU361279"/>
    </source>
</evidence>
<gene>
    <name evidence="6" type="ORF">GCM10007932_31150</name>
</gene>
<comment type="caution">
    <text evidence="6">The sequence shown here is derived from an EMBL/GenBank/DDBJ whole genome shotgun (WGS) entry which is preliminary data.</text>
</comment>
<evidence type="ECO:0000256" key="3">
    <source>
        <dbReference type="ARBA" id="ARBA00022840"/>
    </source>
</evidence>
<reference evidence="7" key="1">
    <citation type="journal article" date="2019" name="Int. J. Syst. Evol. Microbiol.">
        <title>The Global Catalogue of Microorganisms (GCM) 10K type strain sequencing project: providing services to taxonomists for standard genome sequencing and annotation.</title>
        <authorList>
            <consortium name="The Broad Institute Genomics Platform"/>
            <consortium name="The Broad Institute Genome Sequencing Center for Infectious Disease"/>
            <person name="Wu L."/>
            <person name="Ma J."/>
        </authorList>
    </citation>
    <scope>NUCLEOTIDE SEQUENCE [LARGE SCALE GENOMIC DNA]</scope>
    <source>
        <strain evidence="7">NBRC 15640</strain>
    </source>
</reference>
<keyword evidence="2 4" id="KW-0547">Nucleotide-binding</keyword>
<protein>
    <recommendedName>
        <fullName evidence="5">5-formyltetrahydrofolate cyclo-ligase</fullName>
        <ecNumber evidence="5">6.3.3.2</ecNumber>
    </recommendedName>
</protein>
<dbReference type="GO" id="GO:0009396">
    <property type="term" value="P:folic acid-containing compound biosynthetic process"/>
    <property type="evidence" value="ECO:0007669"/>
    <property type="project" value="TreeGrafter"/>
</dbReference>